<dbReference type="PANTHER" id="PTHR30619:SF1">
    <property type="entry name" value="RECOMBINATION PROTEIN 2"/>
    <property type="match status" value="1"/>
</dbReference>
<dbReference type="Pfam" id="PF03772">
    <property type="entry name" value="Competence"/>
    <property type="match status" value="1"/>
</dbReference>
<keyword evidence="3 7" id="KW-0812">Transmembrane</keyword>
<dbReference type="InterPro" id="IPR001279">
    <property type="entry name" value="Metallo-B-lactamas"/>
</dbReference>
<dbReference type="Pfam" id="PF00753">
    <property type="entry name" value="Lactamase_B"/>
    <property type="match status" value="1"/>
</dbReference>
<evidence type="ECO:0000256" key="7">
    <source>
        <dbReference type="SAM" id="Phobius"/>
    </source>
</evidence>
<feature type="transmembrane region" description="Helical" evidence="7">
    <location>
        <begin position="352"/>
        <end position="374"/>
    </location>
</feature>
<feature type="transmembrane region" description="Helical" evidence="7">
    <location>
        <begin position="381"/>
        <end position="400"/>
    </location>
</feature>
<feature type="transmembrane region" description="Helical" evidence="7">
    <location>
        <begin position="420"/>
        <end position="437"/>
    </location>
</feature>
<feature type="transmembrane region" description="Helical" evidence="7">
    <location>
        <begin position="65"/>
        <end position="86"/>
    </location>
</feature>
<keyword evidence="4 7" id="KW-1133">Transmembrane helix</keyword>
<feature type="transmembrane region" description="Helical" evidence="7">
    <location>
        <begin position="28"/>
        <end position="44"/>
    </location>
</feature>
<name>A0A4S4FHY3_9MICO</name>
<evidence type="ECO:0000313" key="9">
    <source>
        <dbReference type="EMBL" id="THG28755.1"/>
    </source>
</evidence>
<evidence type="ECO:0000256" key="6">
    <source>
        <dbReference type="SAM" id="MobiDB-lite"/>
    </source>
</evidence>
<gene>
    <name evidence="9" type="ORF">E6C64_18435</name>
</gene>
<feature type="compositionally biased region" description="Basic and acidic residues" evidence="6">
    <location>
        <begin position="779"/>
        <end position="788"/>
    </location>
</feature>
<dbReference type="PANTHER" id="PTHR30619">
    <property type="entry name" value="DNA INTERNALIZATION/COMPETENCE PROTEIN COMEC/REC2"/>
    <property type="match status" value="1"/>
</dbReference>
<feature type="transmembrane region" description="Helical" evidence="7">
    <location>
        <begin position="306"/>
        <end position="322"/>
    </location>
</feature>
<feature type="transmembrane region" description="Helical" evidence="7">
    <location>
        <begin position="329"/>
        <end position="346"/>
    </location>
</feature>
<dbReference type="RefSeq" id="WP_136429242.1">
    <property type="nucleotide sequence ID" value="NZ_SSSM01000006.1"/>
</dbReference>
<accession>A0A4S4FHY3</accession>
<dbReference type="Gene3D" id="3.60.15.10">
    <property type="entry name" value="Ribonuclease Z/Hydroxyacylglutathione hydrolase-like"/>
    <property type="match status" value="1"/>
</dbReference>
<dbReference type="InterPro" id="IPR004477">
    <property type="entry name" value="ComEC_N"/>
</dbReference>
<keyword evidence="10" id="KW-1185">Reference proteome</keyword>
<feature type="domain" description="Metallo-beta-lactamase" evidence="8">
    <location>
        <begin position="541"/>
        <end position="736"/>
    </location>
</feature>
<feature type="region of interest" description="Disordered" evidence="6">
    <location>
        <begin position="777"/>
        <end position="796"/>
    </location>
</feature>
<comment type="caution">
    <text evidence="9">The sequence shown here is derived from an EMBL/GenBank/DDBJ whole genome shotgun (WGS) entry which is preliminary data.</text>
</comment>
<evidence type="ECO:0000259" key="8">
    <source>
        <dbReference type="SMART" id="SM00849"/>
    </source>
</evidence>
<feature type="transmembrane region" description="Helical" evidence="7">
    <location>
        <begin position="444"/>
        <end position="465"/>
    </location>
</feature>
<dbReference type="OrthoDB" id="7177610at2"/>
<protein>
    <submittedName>
        <fullName evidence="9">MBL fold metallo-hydrolase</fullName>
    </submittedName>
</protein>
<proteinExistence type="predicted"/>
<evidence type="ECO:0000256" key="4">
    <source>
        <dbReference type="ARBA" id="ARBA00022989"/>
    </source>
</evidence>
<dbReference type="GO" id="GO:0005886">
    <property type="term" value="C:plasma membrane"/>
    <property type="evidence" value="ECO:0007669"/>
    <property type="project" value="UniProtKB-SubCell"/>
</dbReference>
<reference evidence="9 10" key="1">
    <citation type="submission" date="2019-04" db="EMBL/GenBank/DDBJ databases">
        <authorList>
            <person name="Jiang L."/>
        </authorList>
    </citation>
    <scope>NUCLEOTIDE SEQUENCE [LARGE SCALE GENOMIC DNA]</scope>
    <source>
        <strain evidence="9 10">YIM 131853</strain>
    </source>
</reference>
<feature type="transmembrane region" description="Helical" evidence="7">
    <location>
        <begin position="256"/>
        <end position="276"/>
    </location>
</feature>
<dbReference type="Proteomes" id="UP000309133">
    <property type="component" value="Unassembled WGS sequence"/>
</dbReference>
<dbReference type="InterPro" id="IPR035681">
    <property type="entry name" value="ComA-like_MBL"/>
</dbReference>
<evidence type="ECO:0000313" key="10">
    <source>
        <dbReference type="Proteomes" id="UP000309133"/>
    </source>
</evidence>
<evidence type="ECO:0000256" key="2">
    <source>
        <dbReference type="ARBA" id="ARBA00022475"/>
    </source>
</evidence>
<evidence type="ECO:0000256" key="1">
    <source>
        <dbReference type="ARBA" id="ARBA00004651"/>
    </source>
</evidence>
<dbReference type="GO" id="GO:0016787">
    <property type="term" value="F:hydrolase activity"/>
    <property type="evidence" value="ECO:0007669"/>
    <property type="project" value="UniProtKB-KW"/>
</dbReference>
<evidence type="ECO:0000256" key="3">
    <source>
        <dbReference type="ARBA" id="ARBA00022692"/>
    </source>
</evidence>
<dbReference type="InterPro" id="IPR036866">
    <property type="entry name" value="RibonucZ/Hydroxyglut_hydro"/>
</dbReference>
<dbReference type="SUPFAM" id="SSF56281">
    <property type="entry name" value="Metallo-hydrolase/oxidoreductase"/>
    <property type="match status" value="1"/>
</dbReference>
<feature type="transmembrane region" description="Helical" evidence="7">
    <location>
        <begin position="477"/>
        <end position="495"/>
    </location>
</feature>
<feature type="transmembrane region" description="Helical" evidence="7">
    <location>
        <begin position="502"/>
        <end position="520"/>
    </location>
</feature>
<keyword evidence="9" id="KW-0378">Hydrolase</keyword>
<dbReference type="NCBIfam" id="TIGR00360">
    <property type="entry name" value="ComEC_N-term"/>
    <property type="match status" value="1"/>
</dbReference>
<comment type="subcellular location">
    <subcellularLocation>
        <location evidence="1">Cell membrane</location>
        <topology evidence="1">Multi-pass membrane protein</topology>
    </subcellularLocation>
</comment>
<keyword evidence="5 7" id="KW-0472">Membrane</keyword>
<evidence type="ECO:0000256" key="5">
    <source>
        <dbReference type="ARBA" id="ARBA00023136"/>
    </source>
</evidence>
<dbReference type="CDD" id="cd07731">
    <property type="entry name" value="ComA-like_MBL-fold"/>
    <property type="match status" value="1"/>
</dbReference>
<dbReference type="SMART" id="SM00849">
    <property type="entry name" value="Lactamase_B"/>
    <property type="match status" value="1"/>
</dbReference>
<dbReference type="EMBL" id="SSSM01000006">
    <property type="protein sequence ID" value="THG28755.1"/>
    <property type="molecule type" value="Genomic_DNA"/>
</dbReference>
<dbReference type="AlphaFoldDB" id="A0A4S4FHY3"/>
<feature type="transmembrane region" description="Helical" evidence="7">
    <location>
        <begin position="283"/>
        <end position="300"/>
    </location>
</feature>
<dbReference type="InterPro" id="IPR052159">
    <property type="entry name" value="Competence_DNA_uptake"/>
</dbReference>
<keyword evidence="2" id="KW-1003">Cell membrane</keyword>
<sequence length="796" mass="80866">MIDLRLLPAALLCWLACGVLVGLPDAAPFAAATLIGAACGIAVVQARRGRATLSGGRRGSARLSVILTSAAVALALAGAALVSLAINDSSRSPAALEGRATSGVAIVEITGAAVEDLGAGSAGGIAARTRVRGLLTSIEVRDRLISARAPILLFGDGEAVAGHPIGSTVRMALSLRPADAGSDAAFLAFARGDVDVIEDPHPFVGWAGELRAGFTEAASLLPGDGGSLLPGLAIGDVSSLDPAVDDAMTVSSLSHLTAVSGANCAVVVAAIMLFGARIGVRRGLRIAAAGIALVGFVVLVTPQPSVLRAAVMALVVLVALASGRARAGLPTLCVAVIALLIADPWLSRSFGFALSTLATAGLLLLARPIALALGRWLPAPLALSVAVPLAAQLACQPVIVLLDPTLPLLSVPANLLAEPAAPVATLIGLVACLLLPVAPPLGELLMRIAWLPSAWIAAVARFFAAHPEGRLPWLTDLPGVLAMTVLAVLLARAFLRRRWRLTAGVLALAILVSAGVGIGTKLGGSGARPSDWEVASCDIGQGDASVVRSKGHFALIDTGDDPPALLSCLADLGAASIDLLVLTHFDLDHVGAATALVGRVDLVLHGPTDGPSAVHLLDRLEAGGAQVQEVSRGARGTLGAVGWRALWPPAGDIEPGNDASVVLRTDGTLRSIFLGDLGADAQRAVLRIGDLAPGAAGGVPMAAVDVVKVAHHGSSDQYPRLYDALRARVALISCGIDNDYGHPTGELLGILREDRAVVLRTDLEGELLVSANGDGMRTWTERAPDRDPTTSVGAAN</sequence>
<organism evidence="9 10">
    <name type="scientific">Naasia lichenicola</name>
    <dbReference type="NCBI Taxonomy" id="2565933"/>
    <lineage>
        <taxon>Bacteria</taxon>
        <taxon>Bacillati</taxon>
        <taxon>Actinomycetota</taxon>
        <taxon>Actinomycetes</taxon>
        <taxon>Micrococcales</taxon>
        <taxon>Microbacteriaceae</taxon>
        <taxon>Naasia</taxon>
    </lineage>
</organism>